<gene>
    <name evidence="1" type="ORF">METZ01_LOCUS481486</name>
</gene>
<proteinExistence type="predicted"/>
<feature type="non-terminal residue" evidence="1">
    <location>
        <position position="1"/>
    </location>
</feature>
<organism evidence="1">
    <name type="scientific">marine metagenome</name>
    <dbReference type="NCBI Taxonomy" id="408172"/>
    <lineage>
        <taxon>unclassified sequences</taxon>
        <taxon>metagenomes</taxon>
        <taxon>ecological metagenomes</taxon>
    </lineage>
</organism>
<sequence length="185" mass="22180">MNVYNYAFFKIKCKNDSKMAIKYKIRLRDLKVEYLKEYIAPIFNFLKPKKKITNISELKNFIQRKSAWVSQETLYGYLKTRMGAKYILMFEDEIFLGSINKAKWNIFAVALQDLTFYCLSYLKNNSNTDYTLNAIEIYKEILNEEKNNKMPNDLVESSIKKFNERLEKIDWQKYYLNLPFNESAL</sequence>
<dbReference type="AlphaFoldDB" id="A0A383C8V1"/>
<dbReference type="EMBL" id="UINC01206820">
    <property type="protein sequence ID" value="SVE28632.1"/>
    <property type="molecule type" value="Genomic_DNA"/>
</dbReference>
<name>A0A383C8V1_9ZZZZ</name>
<accession>A0A383C8V1</accession>
<reference evidence="1" key="1">
    <citation type="submission" date="2018-05" db="EMBL/GenBank/DDBJ databases">
        <authorList>
            <person name="Lanie J.A."/>
            <person name="Ng W.-L."/>
            <person name="Kazmierczak K.M."/>
            <person name="Andrzejewski T.M."/>
            <person name="Davidsen T.M."/>
            <person name="Wayne K.J."/>
            <person name="Tettelin H."/>
            <person name="Glass J.I."/>
            <person name="Rusch D."/>
            <person name="Podicherti R."/>
            <person name="Tsui H.-C.T."/>
            <person name="Winkler M.E."/>
        </authorList>
    </citation>
    <scope>NUCLEOTIDE SEQUENCE</scope>
</reference>
<feature type="non-terminal residue" evidence="1">
    <location>
        <position position="185"/>
    </location>
</feature>
<protein>
    <submittedName>
        <fullName evidence="1">Uncharacterized protein</fullName>
    </submittedName>
</protein>
<evidence type="ECO:0000313" key="1">
    <source>
        <dbReference type="EMBL" id="SVE28632.1"/>
    </source>
</evidence>